<dbReference type="AlphaFoldDB" id="A0A1I9YKV3"/>
<dbReference type="STRING" id="754502.BJG93_05335"/>
<gene>
    <name evidence="1" type="ORF">BJG93_05335</name>
</gene>
<sequence>MPQAMSLEVVNEHGKPAVRVGIGHAGVLLDAEDIDAVIHRLSYLRASMRPDIPLQPSPQQQFVLEMDPCWHTEKHPLYDGAVLILRHSGLGWTGFALPTHSLTQLREAITRHLAALDQEHCMPN</sequence>
<dbReference type="Proteomes" id="UP000179860">
    <property type="component" value="Chromosome 1"/>
</dbReference>
<protein>
    <submittedName>
        <fullName evidence="1">Uncharacterized protein</fullName>
    </submittedName>
</protein>
<organism evidence="1 2">
    <name type="scientific">Paraburkholderia sprentiae WSM5005</name>
    <dbReference type="NCBI Taxonomy" id="754502"/>
    <lineage>
        <taxon>Bacteria</taxon>
        <taxon>Pseudomonadati</taxon>
        <taxon>Pseudomonadota</taxon>
        <taxon>Betaproteobacteria</taxon>
        <taxon>Burkholderiales</taxon>
        <taxon>Burkholderiaceae</taxon>
        <taxon>Paraburkholderia</taxon>
    </lineage>
</organism>
<reference evidence="1" key="1">
    <citation type="submission" date="2016-09" db="EMBL/GenBank/DDBJ databases">
        <title>The Complete Genome of Burkholderia sprentiae wsm5005.</title>
        <authorList>
            <person name="De Meyer S."/>
            <person name="Wang P."/>
            <person name="Terpolilli J."/>
        </authorList>
    </citation>
    <scope>NUCLEOTIDE SEQUENCE [LARGE SCALE GENOMIC DNA]</scope>
    <source>
        <strain evidence="1">WSM5005</strain>
    </source>
</reference>
<dbReference type="RefSeq" id="WP_027197673.1">
    <property type="nucleotide sequence ID" value="NZ_CP017561.2"/>
</dbReference>
<accession>A0A1I9YKV3</accession>
<proteinExistence type="predicted"/>
<evidence type="ECO:0000313" key="1">
    <source>
        <dbReference type="EMBL" id="APA86936.1"/>
    </source>
</evidence>
<name>A0A1I9YKV3_9BURK</name>
<keyword evidence="2" id="KW-1185">Reference proteome</keyword>
<reference evidence="1" key="2">
    <citation type="submission" date="2021-06" db="EMBL/GenBank/DDBJ databases">
        <authorList>
            <person name="Rogers T.H."/>
            <person name="Ramsay J.P."/>
            <person name="Wang P."/>
            <person name="Terpolilli J."/>
        </authorList>
    </citation>
    <scope>NUCLEOTIDE SEQUENCE [LARGE SCALE GENOMIC DNA]</scope>
    <source>
        <strain evidence="1">WSM5005</strain>
    </source>
</reference>
<dbReference type="KEGG" id="pspw:BJG93_05335"/>
<evidence type="ECO:0000313" key="2">
    <source>
        <dbReference type="Proteomes" id="UP000179860"/>
    </source>
</evidence>
<dbReference type="OrthoDB" id="9110673at2"/>
<dbReference type="EMBL" id="CP017561">
    <property type="protein sequence ID" value="APA86936.1"/>
    <property type="molecule type" value="Genomic_DNA"/>
</dbReference>